<dbReference type="STRING" id="1842532.A7E78_10905"/>
<dbReference type="PANTHER" id="PTHR11103:SF18">
    <property type="entry name" value="SLR1189 PROTEIN"/>
    <property type="match status" value="1"/>
</dbReference>
<dbReference type="UniPathway" id="UPA00193"/>
<comment type="pathway">
    <text evidence="2">One-carbon metabolism; tetrahydrofolate interconversion.</text>
</comment>
<reference evidence="10 11" key="1">
    <citation type="journal article" date="2017" name="Genome Announc.">
        <title>Complete Genome Sequences of Two Acetylene-Fermenting Pelobacter acetylenicus Strains.</title>
        <authorList>
            <person name="Sutton J.M."/>
            <person name="Baesman S.M."/>
            <person name="Fierst J.L."/>
            <person name="Poret-Peterson A.T."/>
            <person name="Oremland R.S."/>
            <person name="Dunlap D.S."/>
            <person name="Akob D.M."/>
        </authorList>
    </citation>
    <scope>NUCLEOTIDE SEQUENCE [LARGE SCALE GENOMIC DNA]</scope>
    <source>
        <strain evidence="10 11">SFB93</strain>
    </source>
</reference>
<evidence type="ECO:0000256" key="7">
    <source>
        <dbReference type="ARBA" id="ARBA00023002"/>
    </source>
</evidence>
<dbReference type="CDD" id="cd00537">
    <property type="entry name" value="MTHFR"/>
    <property type="match status" value="1"/>
</dbReference>
<comment type="cofactor">
    <cofactor evidence="1">
        <name>FAD</name>
        <dbReference type="ChEBI" id="CHEBI:57692"/>
    </cofactor>
</comment>
<dbReference type="RefSeq" id="WP_072284339.1">
    <property type="nucleotide sequence ID" value="NZ_CP015519.1"/>
</dbReference>
<dbReference type="GO" id="GO:0008168">
    <property type="term" value="F:methyltransferase activity"/>
    <property type="evidence" value="ECO:0007669"/>
    <property type="project" value="UniProtKB-UniRule"/>
</dbReference>
<dbReference type="NCBIfam" id="NF006396">
    <property type="entry name" value="PRK08645.1"/>
    <property type="match status" value="1"/>
</dbReference>
<keyword evidence="6" id="KW-0274">FAD</keyword>
<feature type="binding site" evidence="8">
    <location>
        <position position="277"/>
    </location>
    <ligand>
        <name>Zn(2+)</name>
        <dbReference type="ChEBI" id="CHEBI:29105"/>
    </ligand>
</feature>
<feature type="binding site" evidence="8">
    <location>
        <position position="278"/>
    </location>
    <ligand>
        <name>Zn(2+)</name>
        <dbReference type="ChEBI" id="CHEBI:29105"/>
    </ligand>
</feature>
<comment type="cofactor">
    <cofactor evidence="8">
        <name>Zn(2+)</name>
        <dbReference type="ChEBI" id="CHEBI:29105"/>
    </cofactor>
</comment>
<sequence>MAQNSRIKGRFLQRLEAGLIIGDGAMGTLLYNRGIPLGHSFEALNLSRPELVEAVHRDYAAAGAQLLESNTFAANRLALGPLGLDGQVAEINAAGVRLARLAAGVDGLVAGAVGPLPSAKGQAAELPLAEQRALFSEQMTALAEAGADLFVLETFAGIEELELALQVAEELGLPAVAQMAFFEEGRTRHGLSAEEVARRLSAAGAAVIGANCGSGPRELLSVLQRMSTVTDRPLSGFANSGLPQYVNGRYIYLATPEYFADMGREMVAAGACLVGGCCGTTPEHIQALAKSLEEVRPVERSVPVIKVTEPSAVVEPVPTQRTFLDDWGHRPVVTVELGPPKGLDCRKVLQGAETLAKAGADAISLTENPLARIRMGNIALASQIQQQAGIEVIIHITGRDRNLIGLHSELMGAHLLGIRNVLAITGDPVAVGGEAGASSVFDLNSVGILELLRSLNTGTTLLGADLGGTTRMLAGAAFNPNVANMSGQIRRMEKKVAAGARFIETQPVYSPEVMLEMLERLAPLNIPVLVGLMPLVSERNAEFLHNEVPGISLPDEVRQRMRGTSGSSGVEAGMAIARELIDAGRQTVGGFTLMPPFGKVELAVELLRYIRG</sequence>
<dbReference type="InterPro" id="IPR029041">
    <property type="entry name" value="FAD-linked_oxidoreductase-like"/>
</dbReference>
<protein>
    <submittedName>
        <fullName evidence="10">Bifunctional homocysteine S-methyltransferase/methylenetetrahydrofolate reductase</fullName>
    </submittedName>
</protein>
<dbReference type="Proteomes" id="UP000182517">
    <property type="component" value="Chromosome"/>
</dbReference>
<dbReference type="GO" id="GO:0004489">
    <property type="term" value="F:methylenetetrahydrofolate reductase [NAD(P)H] activity"/>
    <property type="evidence" value="ECO:0007669"/>
    <property type="project" value="InterPro"/>
</dbReference>
<evidence type="ECO:0000256" key="1">
    <source>
        <dbReference type="ARBA" id="ARBA00001974"/>
    </source>
</evidence>
<keyword evidence="3 8" id="KW-0489">Methyltransferase</keyword>
<keyword evidence="7" id="KW-0560">Oxidoreductase</keyword>
<keyword evidence="5 8" id="KW-0808">Transferase</keyword>
<proteinExistence type="predicted"/>
<dbReference type="GO" id="GO:0006555">
    <property type="term" value="P:methionine metabolic process"/>
    <property type="evidence" value="ECO:0007669"/>
    <property type="project" value="InterPro"/>
</dbReference>
<dbReference type="EMBL" id="CP015519">
    <property type="protein sequence ID" value="APG28312.1"/>
    <property type="molecule type" value="Genomic_DNA"/>
</dbReference>
<evidence type="ECO:0000313" key="10">
    <source>
        <dbReference type="EMBL" id="APG28312.1"/>
    </source>
</evidence>
<dbReference type="KEGG" id="pef:A7E78_10905"/>
<dbReference type="GO" id="GO:0032259">
    <property type="term" value="P:methylation"/>
    <property type="evidence" value="ECO:0007669"/>
    <property type="project" value="UniProtKB-KW"/>
</dbReference>
<dbReference type="GO" id="GO:0046872">
    <property type="term" value="F:metal ion binding"/>
    <property type="evidence" value="ECO:0007669"/>
    <property type="project" value="UniProtKB-KW"/>
</dbReference>
<dbReference type="SUPFAM" id="SSF51730">
    <property type="entry name" value="FAD-linked oxidoreductase"/>
    <property type="match status" value="1"/>
</dbReference>
<keyword evidence="8" id="KW-0862">Zinc</keyword>
<dbReference type="InterPro" id="IPR003171">
    <property type="entry name" value="Mehydrof_redctse-like"/>
</dbReference>
<evidence type="ECO:0000256" key="6">
    <source>
        <dbReference type="ARBA" id="ARBA00022827"/>
    </source>
</evidence>
<evidence type="ECO:0000259" key="9">
    <source>
        <dbReference type="PROSITE" id="PS50970"/>
    </source>
</evidence>
<evidence type="ECO:0000256" key="2">
    <source>
        <dbReference type="ARBA" id="ARBA00004777"/>
    </source>
</evidence>
<feature type="binding site" evidence="8">
    <location>
        <position position="212"/>
    </location>
    <ligand>
        <name>Zn(2+)</name>
        <dbReference type="ChEBI" id="CHEBI:29105"/>
    </ligand>
</feature>
<accession>A0A1L3GQU5</accession>
<evidence type="ECO:0000256" key="4">
    <source>
        <dbReference type="ARBA" id="ARBA00022630"/>
    </source>
</evidence>
<dbReference type="AlphaFoldDB" id="A0A1L3GQU5"/>
<evidence type="ECO:0000256" key="5">
    <source>
        <dbReference type="ARBA" id="ARBA00022679"/>
    </source>
</evidence>
<dbReference type="Pfam" id="PF02574">
    <property type="entry name" value="S-methyl_trans"/>
    <property type="match status" value="1"/>
</dbReference>
<keyword evidence="8" id="KW-0479">Metal-binding</keyword>
<dbReference type="OrthoDB" id="9803687at2"/>
<dbReference type="SUPFAM" id="SSF82282">
    <property type="entry name" value="Homocysteine S-methyltransferase"/>
    <property type="match status" value="1"/>
</dbReference>
<organism evidence="10 11">
    <name type="scientific">Syntrophotalea acetylenivorans</name>
    <dbReference type="NCBI Taxonomy" id="1842532"/>
    <lineage>
        <taxon>Bacteria</taxon>
        <taxon>Pseudomonadati</taxon>
        <taxon>Thermodesulfobacteriota</taxon>
        <taxon>Desulfuromonadia</taxon>
        <taxon>Desulfuromonadales</taxon>
        <taxon>Syntrophotaleaceae</taxon>
        <taxon>Syntrophotalea</taxon>
    </lineage>
</organism>
<dbReference type="PROSITE" id="PS50970">
    <property type="entry name" value="HCY"/>
    <property type="match status" value="1"/>
</dbReference>
<keyword evidence="4" id="KW-0285">Flavoprotein</keyword>
<dbReference type="Pfam" id="PF02219">
    <property type="entry name" value="MTHFR"/>
    <property type="match status" value="1"/>
</dbReference>
<gene>
    <name evidence="10" type="ORF">A7E78_10905</name>
</gene>
<dbReference type="Gene3D" id="3.20.20.220">
    <property type="match status" value="1"/>
</dbReference>
<dbReference type="GO" id="GO:0035999">
    <property type="term" value="P:tetrahydrofolate interconversion"/>
    <property type="evidence" value="ECO:0007669"/>
    <property type="project" value="UniProtKB-UniPathway"/>
</dbReference>
<dbReference type="Gene3D" id="3.20.20.330">
    <property type="entry name" value="Homocysteine-binding-like domain"/>
    <property type="match status" value="1"/>
</dbReference>
<evidence type="ECO:0000256" key="3">
    <source>
        <dbReference type="ARBA" id="ARBA00022603"/>
    </source>
</evidence>
<dbReference type="InterPro" id="IPR003726">
    <property type="entry name" value="HCY_dom"/>
</dbReference>
<evidence type="ECO:0000313" key="11">
    <source>
        <dbReference type="Proteomes" id="UP000182517"/>
    </source>
</evidence>
<dbReference type="InterPro" id="IPR036589">
    <property type="entry name" value="HCY_dom_sf"/>
</dbReference>
<dbReference type="PANTHER" id="PTHR11103">
    <property type="entry name" value="SLR1189 PROTEIN"/>
    <property type="match status" value="1"/>
</dbReference>
<name>A0A1L3GQU5_9BACT</name>
<keyword evidence="11" id="KW-1185">Reference proteome</keyword>
<feature type="domain" description="Hcy-binding" evidence="9">
    <location>
        <begin position="8"/>
        <end position="292"/>
    </location>
</feature>
<evidence type="ECO:0000256" key="8">
    <source>
        <dbReference type="PROSITE-ProRule" id="PRU00333"/>
    </source>
</evidence>